<proteinExistence type="predicted"/>
<accession>X0SKD9</accession>
<evidence type="ECO:0000313" key="1">
    <source>
        <dbReference type="EMBL" id="GAF76357.1"/>
    </source>
</evidence>
<dbReference type="AlphaFoldDB" id="X0SKD9"/>
<name>X0SKD9_9ZZZZ</name>
<feature type="non-terminal residue" evidence="1">
    <location>
        <position position="64"/>
    </location>
</feature>
<organism evidence="1">
    <name type="scientific">marine sediment metagenome</name>
    <dbReference type="NCBI Taxonomy" id="412755"/>
    <lineage>
        <taxon>unclassified sequences</taxon>
        <taxon>metagenomes</taxon>
        <taxon>ecological metagenomes</taxon>
    </lineage>
</organism>
<reference evidence="1" key="1">
    <citation type="journal article" date="2014" name="Front. Microbiol.">
        <title>High frequency of phylogenetically diverse reductive dehalogenase-homologous genes in deep subseafloor sedimentary metagenomes.</title>
        <authorList>
            <person name="Kawai M."/>
            <person name="Futagami T."/>
            <person name="Toyoda A."/>
            <person name="Takaki Y."/>
            <person name="Nishi S."/>
            <person name="Hori S."/>
            <person name="Arai W."/>
            <person name="Tsubouchi T."/>
            <person name="Morono Y."/>
            <person name="Uchiyama I."/>
            <person name="Ito T."/>
            <person name="Fujiyama A."/>
            <person name="Inagaki F."/>
            <person name="Takami H."/>
        </authorList>
    </citation>
    <scope>NUCLEOTIDE SEQUENCE</scope>
    <source>
        <strain evidence="1">Expedition CK06-06</strain>
    </source>
</reference>
<protein>
    <submittedName>
        <fullName evidence="1">Uncharacterized protein</fullName>
    </submittedName>
</protein>
<comment type="caution">
    <text evidence="1">The sequence shown here is derived from an EMBL/GenBank/DDBJ whole genome shotgun (WGS) entry which is preliminary data.</text>
</comment>
<gene>
    <name evidence="1" type="ORF">S01H1_15798</name>
</gene>
<dbReference type="EMBL" id="BARS01008272">
    <property type="protein sequence ID" value="GAF76357.1"/>
    <property type="molecule type" value="Genomic_DNA"/>
</dbReference>
<sequence length="64" mass="7356">MTAKQPTWPGTDISGVYQIEQTPTQMHRNPPWWQEVPPVRCRACGNLLHMSTGDDFHVHPTNRC</sequence>